<keyword evidence="3" id="KW-1185">Reference proteome</keyword>
<reference evidence="2" key="1">
    <citation type="submission" date="2020-05" db="EMBL/GenBank/DDBJ databases">
        <title>WGS assembly of Panicum virgatum.</title>
        <authorList>
            <person name="Lovell J.T."/>
            <person name="Jenkins J."/>
            <person name="Shu S."/>
            <person name="Juenger T.E."/>
            <person name="Schmutz J."/>
        </authorList>
    </citation>
    <scope>NUCLEOTIDE SEQUENCE</scope>
    <source>
        <strain evidence="2">AP13</strain>
    </source>
</reference>
<evidence type="ECO:0000313" key="3">
    <source>
        <dbReference type="Proteomes" id="UP000823388"/>
    </source>
</evidence>
<proteinExistence type="predicted"/>
<gene>
    <name evidence="2" type="ORF">PVAP13_2NG131103</name>
</gene>
<dbReference type="EMBL" id="CM029040">
    <property type="protein sequence ID" value="KAG2632919.1"/>
    <property type="molecule type" value="Genomic_DNA"/>
</dbReference>
<feature type="compositionally biased region" description="Pro residues" evidence="1">
    <location>
        <begin position="25"/>
        <end position="37"/>
    </location>
</feature>
<feature type="compositionally biased region" description="Basic and acidic residues" evidence="1">
    <location>
        <begin position="43"/>
        <end position="56"/>
    </location>
</feature>
<feature type="region of interest" description="Disordered" evidence="1">
    <location>
        <begin position="16"/>
        <end position="96"/>
    </location>
</feature>
<accession>A0A8T0VMK6</accession>
<feature type="compositionally biased region" description="Basic and acidic residues" evidence="1">
    <location>
        <begin position="73"/>
        <end position="90"/>
    </location>
</feature>
<comment type="caution">
    <text evidence="2">The sequence shown here is derived from an EMBL/GenBank/DDBJ whole genome shotgun (WGS) entry which is preliminary data.</text>
</comment>
<organism evidence="2 3">
    <name type="scientific">Panicum virgatum</name>
    <name type="common">Blackwell switchgrass</name>
    <dbReference type="NCBI Taxonomy" id="38727"/>
    <lineage>
        <taxon>Eukaryota</taxon>
        <taxon>Viridiplantae</taxon>
        <taxon>Streptophyta</taxon>
        <taxon>Embryophyta</taxon>
        <taxon>Tracheophyta</taxon>
        <taxon>Spermatophyta</taxon>
        <taxon>Magnoliopsida</taxon>
        <taxon>Liliopsida</taxon>
        <taxon>Poales</taxon>
        <taxon>Poaceae</taxon>
        <taxon>PACMAD clade</taxon>
        <taxon>Panicoideae</taxon>
        <taxon>Panicodae</taxon>
        <taxon>Paniceae</taxon>
        <taxon>Panicinae</taxon>
        <taxon>Panicum</taxon>
        <taxon>Panicum sect. Hiantes</taxon>
    </lineage>
</organism>
<dbReference type="AlphaFoldDB" id="A0A8T0VMK6"/>
<dbReference type="Proteomes" id="UP000823388">
    <property type="component" value="Chromosome 2N"/>
</dbReference>
<sequence length="110" mass="11927">MFSVIIKTRSNLTLPFWPEGAPATRHPPPTPPPPPPSALQIPDPHRLLPRPHESLHTRGGNVATSGRFLLPDRSGEGHEAWQAEEGKSKLSSESPPRCAAVGWFLGCVGR</sequence>
<evidence type="ECO:0000313" key="2">
    <source>
        <dbReference type="EMBL" id="KAG2632919.1"/>
    </source>
</evidence>
<evidence type="ECO:0000256" key="1">
    <source>
        <dbReference type="SAM" id="MobiDB-lite"/>
    </source>
</evidence>
<name>A0A8T0VMK6_PANVG</name>
<protein>
    <submittedName>
        <fullName evidence="2">Uncharacterized protein</fullName>
    </submittedName>
</protein>